<gene>
    <name evidence="2" type="ORF">WMG39_17415</name>
</gene>
<dbReference type="Proteomes" id="UP001384579">
    <property type="component" value="Unassembled WGS sequence"/>
</dbReference>
<dbReference type="SUPFAM" id="SSF53300">
    <property type="entry name" value="vWA-like"/>
    <property type="match status" value="1"/>
</dbReference>
<feature type="transmembrane region" description="Helical" evidence="1">
    <location>
        <begin position="267"/>
        <end position="287"/>
    </location>
</feature>
<evidence type="ECO:0000313" key="2">
    <source>
        <dbReference type="EMBL" id="MEK0186615.1"/>
    </source>
</evidence>
<reference evidence="2 3" key="1">
    <citation type="journal article" date="2020" name="Harmful Algae">
        <title>Molecular and morphological characterization of a novel dihydroanatoxin-a producing Microcoleus species (cyanobacteria) from the Russian River, California, USA.</title>
        <authorList>
            <person name="Conklin K.Y."/>
            <person name="Stancheva R."/>
            <person name="Otten T.G."/>
            <person name="Fadness R."/>
            <person name="Boyer G.L."/>
            <person name="Read B."/>
            <person name="Zhang X."/>
            <person name="Sheath R.G."/>
        </authorList>
    </citation>
    <scope>NUCLEOTIDE SEQUENCE [LARGE SCALE GENOMIC DNA]</scope>
    <source>
        <strain evidence="2 3">PTRS2</strain>
    </source>
</reference>
<keyword evidence="1" id="KW-1133">Transmembrane helix</keyword>
<organism evidence="2 3">
    <name type="scientific">Microcoleus anatoxicus PTRS2</name>
    <dbReference type="NCBI Taxonomy" id="2705321"/>
    <lineage>
        <taxon>Bacteria</taxon>
        <taxon>Bacillati</taxon>
        <taxon>Cyanobacteriota</taxon>
        <taxon>Cyanophyceae</taxon>
        <taxon>Oscillatoriophycideae</taxon>
        <taxon>Oscillatoriales</taxon>
        <taxon>Microcoleaceae</taxon>
        <taxon>Microcoleus</taxon>
        <taxon>Microcoleus anatoxicus</taxon>
    </lineage>
</organism>
<dbReference type="Gene3D" id="3.40.50.410">
    <property type="entry name" value="von Willebrand factor, type A domain"/>
    <property type="match status" value="1"/>
</dbReference>
<keyword evidence="3" id="KW-1185">Reference proteome</keyword>
<sequence>MLLSKQLTINCQLSTINCQLSTVNCYTIGRSVIRNQRPLWQHPLFQRPLIVLCFCLIAAALFGIFGFGRPNIAVAIALDLSSSTYQPQAFNAPGTIMQQEVAAVKAYLEVNSKLGSNPNTIQVFGIGGGKAPALTSNFSSDTKKVEAELGRALQDPNLPKSIQPEPPQDSLDVPIRQALNAFKTVPNSCREIVIVSDAGIELSPQSVSEAVAQKVKINGITFGGKSFEPLKQATIETGGIYISGSDVNLNTSFTEKIFPKLNSNIKWVIFWLGAAWIALMWTLTMPLDRWLFQGIMKMNMTLAGQAALGNAFFWTACTPSIIWKLVGLPIFGDGC</sequence>
<keyword evidence="1" id="KW-0472">Membrane</keyword>
<comment type="caution">
    <text evidence="2">The sequence shown here is derived from an EMBL/GenBank/DDBJ whole genome shotgun (WGS) entry which is preliminary data.</text>
</comment>
<protein>
    <submittedName>
        <fullName evidence="2">VWA domain-containing protein</fullName>
    </submittedName>
</protein>
<proteinExistence type="predicted"/>
<name>A0ABU8YQA9_9CYAN</name>
<feature type="transmembrane region" description="Helical" evidence="1">
    <location>
        <begin position="49"/>
        <end position="68"/>
    </location>
</feature>
<dbReference type="InterPro" id="IPR036465">
    <property type="entry name" value="vWFA_dom_sf"/>
</dbReference>
<keyword evidence="1" id="KW-0812">Transmembrane</keyword>
<evidence type="ECO:0000256" key="1">
    <source>
        <dbReference type="SAM" id="Phobius"/>
    </source>
</evidence>
<accession>A0ABU8YQA9</accession>
<evidence type="ECO:0000313" key="3">
    <source>
        <dbReference type="Proteomes" id="UP001384579"/>
    </source>
</evidence>
<dbReference type="RefSeq" id="WP_340518767.1">
    <property type="nucleotide sequence ID" value="NZ_JBBLXS010000236.1"/>
</dbReference>
<dbReference type="EMBL" id="JBBLXS010000236">
    <property type="protein sequence ID" value="MEK0186615.1"/>
    <property type="molecule type" value="Genomic_DNA"/>
</dbReference>